<dbReference type="InterPro" id="IPR003805">
    <property type="entry name" value="CobS"/>
</dbReference>
<evidence type="ECO:0000256" key="19">
    <source>
        <dbReference type="HAMAP-Rule" id="MF_00719"/>
    </source>
</evidence>
<comment type="subcellular location">
    <subcellularLocation>
        <location evidence="2 19">Cell membrane</location>
        <topology evidence="2 19">Multi-pass membrane protein</topology>
    </subcellularLocation>
</comment>
<evidence type="ECO:0000256" key="11">
    <source>
        <dbReference type="ARBA" id="ARBA00022842"/>
    </source>
</evidence>
<keyword evidence="9 19" id="KW-0808">Transferase</keyword>
<evidence type="ECO:0000256" key="14">
    <source>
        <dbReference type="ARBA" id="ARBA00025228"/>
    </source>
</evidence>
<keyword evidence="21" id="KW-1185">Reference proteome</keyword>
<evidence type="ECO:0000256" key="4">
    <source>
        <dbReference type="ARBA" id="ARBA00010561"/>
    </source>
</evidence>
<evidence type="ECO:0000256" key="2">
    <source>
        <dbReference type="ARBA" id="ARBA00004651"/>
    </source>
</evidence>
<dbReference type="NCBIfam" id="TIGR00317">
    <property type="entry name" value="cobS"/>
    <property type="match status" value="1"/>
</dbReference>
<evidence type="ECO:0000256" key="8">
    <source>
        <dbReference type="ARBA" id="ARBA00022573"/>
    </source>
</evidence>
<dbReference type="Proteomes" id="UP001596353">
    <property type="component" value="Unassembled WGS sequence"/>
</dbReference>
<evidence type="ECO:0000256" key="9">
    <source>
        <dbReference type="ARBA" id="ARBA00022679"/>
    </source>
</evidence>
<proteinExistence type="inferred from homology"/>
<comment type="function">
    <text evidence="14 19">Joins adenosylcobinamide-GDP and alpha-ribazole to generate adenosylcobalamin (Ado-cobalamin). Also synthesizes adenosylcobalamin 5'-phosphate from adenosylcobinamide-GDP and alpha-ribazole 5'-phosphate.</text>
</comment>
<feature type="transmembrane region" description="Helical" evidence="19">
    <location>
        <begin position="148"/>
        <end position="171"/>
    </location>
</feature>
<reference evidence="21" key="1">
    <citation type="journal article" date="2019" name="Int. J. Syst. Evol. Microbiol.">
        <title>The Global Catalogue of Microorganisms (GCM) 10K type strain sequencing project: providing services to taxonomists for standard genome sequencing and annotation.</title>
        <authorList>
            <consortium name="The Broad Institute Genomics Platform"/>
            <consortium name="The Broad Institute Genome Sequencing Center for Infectious Disease"/>
            <person name="Wu L."/>
            <person name="Ma J."/>
        </authorList>
    </citation>
    <scope>NUCLEOTIDE SEQUENCE [LARGE SCALE GENOMIC DNA]</scope>
    <source>
        <strain evidence="21">CCUG 66188</strain>
    </source>
</reference>
<evidence type="ECO:0000256" key="15">
    <source>
        <dbReference type="ARBA" id="ARBA00032605"/>
    </source>
</evidence>
<comment type="catalytic activity">
    <reaction evidence="18 19">
        <text>alpha-ribazole 5'-phosphate + adenosylcob(III)inamide-GDP = adenosylcob(III)alamin 5'-phosphate + GMP + H(+)</text>
        <dbReference type="Rhea" id="RHEA:23560"/>
        <dbReference type="ChEBI" id="CHEBI:15378"/>
        <dbReference type="ChEBI" id="CHEBI:57918"/>
        <dbReference type="ChEBI" id="CHEBI:58115"/>
        <dbReference type="ChEBI" id="CHEBI:60487"/>
        <dbReference type="ChEBI" id="CHEBI:60493"/>
        <dbReference type="EC" id="2.7.8.26"/>
    </reaction>
</comment>
<dbReference type="PANTHER" id="PTHR34148:SF1">
    <property type="entry name" value="ADENOSYLCOBINAMIDE-GDP RIBAZOLETRANSFERASE"/>
    <property type="match status" value="1"/>
</dbReference>
<feature type="transmembrane region" description="Helical" evidence="19">
    <location>
        <begin position="192"/>
        <end position="222"/>
    </location>
</feature>
<comment type="pathway">
    <text evidence="3 19">Cofactor biosynthesis; adenosylcobalamin biosynthesis; adenosylcobalamin from cob(II)yrinate a,c-diamide: step 7/7.</text>
</comment>
<keyword evidence="11 19" id="KW-0460">Magnesium</keyword>
<feature type="transmembrane region" description="Helical" evidence="19">
    <location>
        <begin position="123"/>
        <end position="142"/>
    </location>
</feature>
<organism evidence="20 21">
    <name type="scientific">Sulfitobacter porphyrae</name>
    <dbReference type="NCBI Taxonomy" id="1246864"/>
    <lineage>
        <taxon>Bacteria</taxon>
        <taxon>Pseudomonadati</taxon>
        <taxon>Pseudomonadota</taxon>
        <taxon>Alphaproteobacteria</taxon>
        <taxon>Rhodobacterales</taxon>
        <taxon>Roseobacteraceae</taxon>
        <taxon>Sulfitobacter</taxon>
    </lineage>
</organism>
<name>A0ABW2B4G7_9RHOB</name>
<evidence type="ECO:0000256" key="1">
    <source>
        <dbReference type="ARBA" id="ARBA00001946"/>
    </source>
</evidence>
<evidence type="ECO:0000313" key="20">
    <source>
        <dbReference type="EMBL" id="MFC6760267.1"/>
    </source>
</evidence>
<evidence type="ECO:0000256" key="6">
    <source>
        <dbReference type="ARBA" id="ARBA00015850"/>
    </source>
</evidence>
<dbReference type="EC" id="2.7.8.26" evidence="5 19"/>
<comment type="caution">
    <text evidence="20">The sequence shown here is derived from an EMBL/GenBank/DDBJ whole genome shotgun (WGS) entry which is preliminary data.</text>
</comment>
<keyword evidence="13 19" id="KW-0472">Membrane</keyword>
<keyword evidence="12 19" id="KW-1133">Transmembrane helix</keyword>
<evidence type="ECO:0000256" key="5">
    <source>
        <dbReference type="ARBA" id="ARBA00013200"/>
    </source>
</evidence>
<keyword evidence="7 19" id="KW-1003">Cell membrane</keyword>
<dbReference type="Pfam" id="PF02654">
    <property type="entry name" value="CobS"/>
    <property type="match status" value="1"/>
</dbReference>
<evidence type="ECO:0000313" key="21">
    <source>
        <dbReference type="Proteomes" id="UP001596353"/>
    </source>
</evidence>
<sequence length="261" mass="27178">MDRSDIPGGRQAFQPHDLVIALGLLTRLPLPAQAFAASCSRPPAQAAWAYPLVGLVVAVTAVLVAWLLGGLGLPAPVQAMFVIAVTVVLTGAMHEDGLADCADGFWGGWTRERRLEIMKDSQIGTYGVIALVLSLVLRWQLITMLIDAGALTAALIPAAMVSRAAMVWTMARLPQARDKGLSRQTGIPAPPALMGAVAIGLCAALFTAGWFATILVSILLTFATGLLARAKIAGQTGDVLGATQQIVEIGCLLSISAFALS</sequence>
<evidence type="ECO:0000256" key="16">
    <source>
        <dbReference type="ARBA" id="ARBA00032853"/>
    </source>
</evidence>
<keyword evidence="10 19" id="KW-0812">Transmembrane</keyword>
<evidence type="ECO:0000256" key="7">
    <source>
        <dbReference type="ARBA" id="ARBA00022475"/>
    </source>
</evidence>
<dbReference type="HAMAP" id="MF_00719">
    <property type="entry name" value="CobS"/>
    <property type="match status" value="1"/>
</dbReference>
<dbReference type="PANTHER" id="PTHR34148">
    <property type="entry name" value="ADENOSYLCOBINAMIDE-GDP RIBAZOLETRANSFERASE"/>
    <property type="match status" value="1"/>
</dbReference>
<evidence type="ECO:0000256" key="3">
    <source>
        <dbReference type="ARBA" id="ARBA00004663"/>
    </source>
</evidence>
<evidence type="ECO:0000256" key="17">
    <source>
        <dbReference type="ARBA" id="ARBA00048623"/>
    </source>
</evidence>
<evidence type="ECO:0000256" key="12">
    <source>
        <dbReference type="ARBA" id="ARBA00022989"/>
    </source>
</evidence>
<dbReference type="GO" id="GO:0051073">
    <property type="term" value="F:adenosylcobinamide-GDP ribazoletransferase activity"/>
    <property type="evidence" value="ECO:0007669"/>
    <property type="project" value="UniProtKB-EC"/>
</dbReference>
<evidence type="ECO:0000256" key="10">
    <source>
        <dbReference type="ARBA" id="ARBA00022692"/>
    </source>
</evidence>
<feature type="transmembrane region" description="Helical" evidence="19">
    <location>
        <begin position="46"/>
        <end position="68"/>
    </location>
</feature>
<accession>A0ABW2B4G7</accession>
<evidence type="ECO:0000256" key="18">
    <source>
        <dbReference type="ARBA" id="ARBA00049504"/>
    </source>
</evidence>
<keyword evidence="8 19" id="KW-0169">Cobalamin biosynthesis</keyword>
<dbReference type="EMBL" id="JBHSWG010000001">
    <property type="protein sequence ID" value="MFC6760267.1"/>
    <property type="molecule type" value="Genomic_DNA"/>
</dbReference>
<comment type="similarity">
    <text evidence="4 19">Belongs to the CobS family.</text>
</comment>
<comment type="catalytic activity">
    <reaction evidence="17 19">
        <text>alpha-ribazole + adenosylcob(III)inamide-GDP = adenosylcob(III)alamin + GMP + H(+)</text>
        <dbReference type="Rhea" id="RHEA:16049"/>
        <dbReference type="ChEBI" id="CHEBI:10329"/>
        <dbReference type="ChEBI" id="CHEBI:15378"/>
        <dbReference type="ChEBI" id="CHEBI:18408"/>
        <dbReference type="ChEBI" id="CHEBI:58115"/>
        <dbReference type="ChEBI" id="CHEBI:60487"/>
        <dbReference type="EC" id="2.7.8.26"/>
    </reaction>
</comment>
<evidence type="ECO:0000256" key="13">
    <source>
        <dbReference type="ARBA" id="ARBA00023136"/>
    </source>
</evidence>
<protein>
    <recommendedName>
        <fullName evidence="6 19">Adenosylcobinamide-GDP ribazoletransferase</fullName>
        <ecNumber evidence="5 19">2.7.8.26</ecNumber>
    </recommendedName>
    <alternativeName>
        <fullName evidence="16 19">Cobalamin synthase</fullName>
    </alternativeName>
    <alternativeName>
        <fullName evidence="15 19">Cobalamin-5'-phosphate synthase</fullName>
    </alternativeName>
</protein>
<gene>
    <name evidence="19 20" type="primary">cobS</name>
    <name evidence="20" type="ORF">ACFQFQ_13455</name>
</gene>
<comment type="cofactor">
    <cofactor evidence="1 19">
        <name>Mg(2+)</name>
        <dbReference type="ChEBI" id="CHEBI:18420"/>
    </cofactor>
</comment>